<dbReference type="CDD" id="cd00207">
    <property type="entry name" value="fer2"/>
    <property type="match status" value="1"/>
</dbReference>
<sequence length="80" mass="8234">MAVKTIKIHWPNGKVSEAKAGAHWLAAAKSAGISIPTGCLGGSCGACEIDVDGETVRACISSVPSHSSSLQVEFSSDPHW</sequence>
<dbReference type="STRING" id="1910958.BTM30_09605"/>
<comment type="caution">
    <text evidence="2">The sequence shown here is derived from an EMBL/GenBank/DDBJ whole genome shotgun (WGS) entry which is preliminary data.</text>
</comment>
<evidence type="ECO:0000313" key="3">
    <source>
        <dbReference type="Proteomes" id="UP000240206"/>
    </source>
</evidence>
<reference evidence="3" key="1">
    <citation type="submission" date="2018-03" db="EMBL/GenBank/DDBJ databases">
        <title>Ecological and genomic features of two cosmopolitan and abundant freshwater picocyanobacteria.</title>
        <authorList>
            <person name="Cabello-Yeves P.J."/>
            <person name="Picazo A."/>
            <person name="Camacho A."/>
            <person name="Callieri C."/>
            <person name="Rosselli R."/>
            <person name="Roda-Garcia J."/>
            <person name="Coutinho F.H."/>
            <person name="Rodriguez-Valera F."/>
        </authorList>
    </citation>
    <scope>NUCLEOTIDE SEQUENCE [LARGE SCALE GENOMIC DNA]</scope>
    <source>
        <strain evidence="3">Tous</strain>
    </source>
</reference>
<dbReference type="AlphaFoldDB" id="A0A2P7EF96"/>
<dbReference type="InterPro" id="IPR012675">
    <property type="entry name" value="Beta-grasp_dom_sf"/>
</dbReference>
<dbReference type="Proteomes" id="UP000240206">
    <property type="component" value="Unassembled WGS sequence"/>
</dbReference>
<organism evidence="2 3">
    <name type="scientific">Synechococcus lacustris str. Tous</name>
    <dbReference type="NCBI Taxonomy" id="1910958"/>
    <lineage>
        <taxon>Bacteria</taxon>
        <taxon>Bacillati</taxon>
        <taxon>Cyanobacteriota</taxon>
        <taxon>Cyanophyceae</taxon>
        <taxon>Synechococcales</taxon>
        <taxon>Synechococcaceae</taxon>
        <taxon>Synechococcus</taxon>
    </lineage>
</organism>
<gene>
    <name evidence="2" type="ORF">C7K08_05285</name>
</gene>
<dbReference type="InterPro" id="IPR006058">
    <property type="entry name" value="2Fe2S_fd_BS"/>
</dbReference>
<dbReference type="InterPro" id="IPR001041">
    <property type="entry name" value="2Fe-2S_ferredoxin-type"/>
</dbReference>
<dbReference type="SUPFAM" id="SSF54292">
    <property type="entry name" value="2Fe-2S ferredoxin-like"/>
    <property type="match status" value="1"/>
</dbReference>
<evidence type="ECO:0000313" key="2">
    <source>
        <dbReference type="EMBL" id="PSI01917.1"/>
    </source>
</evidence>
<dbReference type="RefSeq" id="WP_106499610.1">
    <property type="nucleotide sequence ID" value="NZ_PXVC01000016.1"/>
</dbReference>
<evidence type="ECO:0000259" key="1">
    <source>
        <dbReference type="PROSITE" id="PS51085"/>
    </source>
</evidence>
<dbReference type="PROSITE" id="PS51085">
    <property type="entry name" value="2FE2S_FER_2"/>
    <property type="match status" value="1"/>
</dbReference>
<name>A0A2P7EF96_9SYNE</name>
<dbReference type="InterPro" id="IPR036010">
    <property type="entry name" value="2Fe-2S_ferredoxin-like_sf"/>
</dbReference>
<dbReference type="PROSITE" id="PS00197">
    <property type="entry name" value="2FE2S_FER_1"/>
    <property type="match status" value="1"/>
</dbReference>
<dbReference type="Gene3D" id="3.10.20.30">
    <property type="match status" value="1"/>
</dbReference>
<keyword evidence="3" id="KW-1185">Reference proteome</keyword>
<proteinExistence type="predicted"/>
<dbReference type="GO" id="GO:0051537">
    <property type="term" value="F:2 iron, 2 sulfur cluster binding"/>
    <property type="evidence" value="ECO:0007669"/>
    <property type="project" value="InterPro"/>
</dbReference>
<feature type="domain" description="2Fe-2S ferredoxin-type" evidence="1">
    <location>
        <begin position="4"/>
        <end position="78"/>
    </location>
</feature>
<dbReference type="EMBL" id="PXVC01000016">
    <property type="protein sequence ID" value="PSI01917.1"/>
    <property type="molecule type" value="Genomic_DNA"/>
</dbReference>
<accession>A0A2P7EF96</accession>
<dbReference type="Pfam" id="PF00111">
    <property type="entry name" value="Fer2"/>
    <property type="match status" value="1"/>
</dbReference>
<protein>
    <submittedName>
        <fullName evidence="2">(2Fe-2S)-binding protein</fullName>
    </submittedName>
</protein>